<reference evidence="1" key="2">
    <citation type="submission" date="2014-07" db="EMBL/GenBank/DDBJ databases">
        <title>Initial genome analysis of the psychrotolerant acidophile Acidithiobacillus ferrivorans CF27: insights into iron and sulfur oxidation pathways and into biofilm formation.</title>
        <authorList>
            <person name="Talla E."/>
            <person name="Hedrich S."/>
            <person name="Mangenot S."/>
            <person name="Ji B."/>
            <person name="Johnson D.B."/>
            <person name="Barbe V."/>
            <person name="Bonnefoy V."/>
        </authorList>
    </citation>
    <scope>NUCLEOTIDE SEQUENCE [LARGE SCALE GENOMIC DNA]</scope>
    <source>
        <strain evidence="1">CF27</strain>
    </source>
</reference>
<sequence>MLSAYSPTLKRPTKLSADWYRSFHTIFYLSQVTNLTLLTYIDSFIHQDEVAIIDNFKDDLIDKKIIRINDENQSYSIVKRSEFNSIHIEDTLRLVIEKVIQNNGHLNEMLLFGMGLELDGNKEKEVEVDLNSLLNATSSKNWYDALRGLLNVWEFLFLYGNIESTLKSILKKEGVANEEKLIPSIFEHFDDLEESMGVPKSSVFDLWSLYTELRNIYAHGHGLITKLAKSNLGGKLDMARKSIPSFYDNGGIVITDINGIFNKSNIQKDKFYFLKDDELNIFRNLIINIAESMDHVHQKLNG</sequence>
<reference evidence="1" key="1">
    <citation type="submission" date="2014-03" db="EMBL/GenBank/DDBJ databases">
        <authorList>
            <person name="Genoscope - CEA"/>
        </authorList>
    </citation>
    <scope>NUCLEOTIDE SEQUENCE [LARGE SCALE GENOMIC DNA]</scope>
    <source>
        <strain evidence="1">CF27</strain>
    </source>
</reference>
<keyword evidence="3" id="KW-1185">Reference proteome</keyword>
<evidence type="ECO:0000313" key="3">
    <source>
        <dbReference type="Proteomes" id="UP000193925"/>
    </source>
</evidence>
<dbReference type="AlphaFoldDB" id="A0A060UST4"/>
<dbReference type="EMBL" id="CCCS020000027">
    <property type="protein sequence ID" value="CDQ09848.1"/>
    <property type="molecule type" value="Genomic_DNA"/>
</dbReference>
<reference evidence="2 3" key="3">
    <citation type="submission" date="2017-03" db="EMBL/GenBank/DDBJ databases">
        <authorList>
            <person name="Regsiter A."/>
            <person name="William W."/>
        </authorList>
    </citation>
    <scope>NUCLEOTIDE SEQUENCE [LARGE SCALE GENOMIC DNA]</scope>
    <source>
        <strain evidence="2">PRJEB5721</strain>
    </source>
</reference>
<dbReference type="Proteomes" id="UP000193925">
    <property type="component" value="Chromosome AFERRI"/>
</dbReference>
<dbReference type="RefSeq" id="WP_035192147.1">
    <property type="nucleotide sequence ID" value="NZ_CCCS020000027.1"/>
</dbReference>
<gene>
    <name evidence="1" type="ORF">AFERRI_330003</name>
    <name evidence="2" type="ORF">AFERRI_50550</name>
</gene>
<name>A0A060UST4_9PROT</name>
<evidence type="ECO:0000313" key="1">
    <source>
        <dbReference type="EMBL" id="CDQ09848.1"/>
    </source>
</evidence>
<evidence type="ECO:0000313" key="2">
    <source>
        <dbReference type="EMBL" id="SMH67349.1"/>
    </source>
</evidence>
<proteinExistence type="predicted"/>
<organism evidence="1">
    <name type="scientific">Acidithiobacillus ferrivorans</name>
    <dbReference type="NCBI Taxonomy" id="160808"/>
    <lineage>
        <taxon>Bacteria</taxon>
        <taxon>Pseudomonadati</taxon>
        <taxon>Pseudomonadota</taxon>
        <taxon>Acidithiobacillia</taxon>
        <taxon>Acidithiobacillales</taxon>
        <taxon>Acidithiobacillaceae</taxon>
        <taxon>Acidithiobacillus</taxon>
    </lineage>
</organism>
<dbReference type="EMBL" id="LT841305">
    <property type="protein sequence ID" value="SMH67349.1"/>
    <property type="molecule type" value="Genomic_DNA"/>
</dbReference>
<accession>A0A060UST4</accession>
<protein>
    <submittedName>
        <fullName evidence="1">Uncharacterized protein</fullName>
    </submittedName>
</protein>